<evidence type="ECO:0000259" key="1">
    <source>
        <dbReference type="Pfam" id="PF03372"/>
    </source>
</evidence>
<keyword evidence="3" id="KW-1185">Reference proteome</keyword>
<dbReference type="SUPFAM" id="SSF56219">
    <property type="entry name" value="DNase I-like"/>
    <property type="match status" value="1"/>
</dbReference>
<dbReference type="Gene3D" id="3.60.10.10">
    <property type="entry name" value="Endonuclease/exonuclease/phosphatase"/>
    <property type="match status" value="1"/>
</dbReference>
<reference evidence="2" key="1">
    <citation type="submission" date="2021-12" db="EMBL/GenBank/DDBJ databases">
        <authorList>
            <person name="Martin H S."/>
        </authorList>
    </citation>
    <scope>NUCLEOTIDE SEQUENCE</scope>
</reference>
<gene>
    <name evidence="2" type="ORF">BINO364_LOCUS14242</name>
</gene>
<dbReference type="EMBL" id="OV170228">
    <property type="protein sequence ID" value="CAH0729092.1"/>
    <property type="molecule type" value="Genomic_DNA"/>
</dbReference>
<dbReference type="AlphaFoldDB" id="A0A8J9VC65"/>
<dbReference type="Pfam" id="PF03372">
    <property type="entry name" value="Exo_endo_phos"/>
    <property type="match status" value="1"/>
</dbReference>
<dbReference type="InterPro" id="IPR005135">
    <property type="entry name" value="Endo/exonuclease/phosphatase"/>
</dbReference>
<organism evidence="2 3">
    <name type="scientific">Brenthis ino</name>
    <name type="common">lesser marbled fritillary</name>
    <dbReference type="NCBI Taxonomy" id="405034"/>
    <lineage>
        <taxon>Eukaryota</taxon>
        <taxon>Metazoa</taxon>
        <taxon>Ecdysozoa</taxon>
        <taxon>Arthropoda</taxon>
        <taxon>Hexapoda</taxon>
        <taxon>Insecta</taxon>
        <taxon>Pterygota</taxon>
        <taxon>Neoptera</taxon>
        <taxon>Endopterygota</taxon>
        <taxon>Lepidoptera</taxon>
        <taxon>Glossata</taxon>
        <taxon>Ditrysia</taxon>
        <taxon>Papilionoidea</taxon>
        <taxon>Nymphalidae</taxon>
        <taxon>Heliconiinae</taxon>
        <taxon>Argynnini</taxon>
        <taxon>Brenthis</taxon>
    </lineage>
</organism>
<dbReference type="OrthoDB" id="7476844at2759"/>
<protein>
    <recommendedName>
        <fullName evidence="1">Endonuclease/exonuclease/phosphatase domain-containing protein</fullName>
    </recommendedName>
</protein>
<name>A0A8J9VC65_9NEOP</name>
<dbReference type="GO" id="GO:0003824">
    <property type="term" value="F:catalytic activity"/>
    <property type="evidence" value="ECO:0007669"/>
    <property type="project" value="InterPro"/>
</dbReference>
<accession>A0A8J9VC65</accession>
<evidence type="ECO:0000313" key="2">
    <source>
        <dbReference type="EMBL" id="CAH0729092.1"/>
    </source>
</evidence>
<dbReference type="Proteomes" id="UP000838878">
    <property type="component" value="Chromosome 8"/>
</dbReference>
<proteinExistence type="predicted"/>
<evidence type="ECO:0000313" key="3">
    <source>
        <dbReference type="Proteomes" id="UP000838878"/>
    </source>
</evidence>
<sequence length="242" mass="26997">MDATKSDIIIASFNCRSIKRSLEHVRSLCKISDILVLQETWLLPHDIDFIHRVDEDFGCFAKSSVDTSTGIMRGRPYGGLALFWRKSIFLKATIIECSNNRLAAMRLDFGDNRQLLIINVYMPTDQDENLCEFTATLANIKAIIDDNEIETVFVLGDFNAHCVSRFGDELMSFCAEHSLLCVDYDVLGKDSNSYTYGKLRGPWAVGGGEGGGDAAPRSSGGGERSKLFMWRPTRADVIQTFT</sequence>
<dbReference type="InterPro" id="IPR036691">
    <property type="entry name" value="Endo/exonu/phosph_ase_sf"/>
</dbReference>
<feature type="non-terminal residue" evidence="2">
    <location>
        <position position="242"/>
    </location>
</feature>
<feature type="domain" description="Endonuclease/exonuclease/phosphatase" evidence="1">
    <location>
        <begin position="11"/>
        <end position="165"/>
    </location>
</feature>